<evidence type="ECO:0000256" key="3">
    <source>
        <dbReference type="ARBA" id="ARBA00023163"/>
    </source>
</evidence>
<evidence type="ECO:0000313" key="6">
    <source>
        <dbReference type="Proteomes" id="UP001064971"/>
    </source>
</evidence>
<evidence type="ECO:0000313" key="5">
    <source>
        <dbReference type="EMBL" id="BDP43149.1"/>
    </source>
</evidence>
<keyword evidence="2" id="KW-0238">DNA-binding</keyword>
<dbReference type="Pfam" id="PF12840">
    <property type="entry name" value="HTH_20"/>
    <property type="match status" value="1"/>
</dbReference>
<evidence type="ECO:0000256" key="1">
    <source>
        <dbReference type="ARBA" id="ARBA00023015"/>
    </source>
</evidence>
<dbReference type="InterPro" id="IPR036390">
    <property type="entry name" value="WH_DNA-bd_sf"/>
</dbReference>
<dbReference type="CDD" id="cd00090">
    <property type="entry name" value="HTH_ARSR"/>
    <property type="match status" value="1"/>
</dbReference>
<sequence length="204" mass="22426">MSADLAARAAVFRALSHPARLALLRLAWTEPLSGETLARLMNLAPATVSHHLAQLAEAGLTTVRPDGHHRLVVANHAALGVTLAALIRGEGTTPAAEDPYRARVLRAFMQGGRLTRIPAQRKKRDVILQELASLFEPGRTYTEREVSDRLAEYHPDFFTLRRELVGLGLLARENSIYWRVGEGRTPQRTDDHILTVPPPAPGDA</sequence>
<keyword evidence="6" id="KW-1185">Reference proteome</keyword>
<organism evidence="5 6">
    <name type="scientific">Deinococcus aetherius</name>
    <dbReference type="NCBI Taxonomy" id="200252"/>
    <lineage>
        <taxon>Bacteria</taxon>
        <taxon>Thermotogati</taxon>
        <taxon>Deinococcota</taxon>
        <taxon>Deinococci</taxon>
        <taxon>Deinococcales</taxon>
        <taxon>Deinococcaceae</taxon>
        <taxon>Deinococcus</taxon>
    </lineage>
</organism>
<evidence type="ECO:0000256" key="2">
    <source>
        <dbReference type="ARBA" id="ARBA00023125"/>
    </source>
</evidence>
<dbReference type="InterPro" id="IPR018656">
    <property type="entry name" value="DUF2087"/>
</dbReference>
<gene>
    <name evidence="5" type="ORF">DAETH_31180</name>
</gene>
<protein>
    <recommendedName>
        <fullName evidence="4">HTH arsR-type domain-containing protein</fullName>
    </recommendedName>
</protein>
<proteinExistence type="predicted"/>
<dbReference type="PRINTS" id="PR00778">
    <property type="entry name" value="HTHARSR"/>
</dbReference>
<dbReference type="RefSeq" id="WP_264775811.1">
    <property type="nucleotide sequence ID" value="NZ_AP026560.1"/>
</dbReference>
<evidence type="ECO:0000259" key="4">
    <source>
        <dbReference type="PROSITE" id="PS50987"/>
    </source>
</evidence>
<dbReference type="InterPro" id="IPR036388">
    <property type="entry name" value="WH-like_DNA-bd_sf"/>
</dbReference>
<dbReference type="Proteomes" id="UP001064971">
    <property type="component" value="Chromosome"/>
</dbReference>
<dbReference type="Pfam" id="PF09860">
    <property type="entry name" value="DUF2087"/>
    <property type="match status" value="1"/>
</dbReference>
<keyword evidence="3" id="KW-0804">Transcription</keyword>
<dbReference type="InterPro" id="IPR051011">
    <property type="entry name" value="Metal_resp_trans_reg"/>
</dbReference>
<dbReference type="Gene3D" id="1.10.10.10">
    <property type="entry name" value="Winged helix-like DNA-binding domain superfamily/Winged helix DNA-binding domain"/>
    <property type="match status" value="1"/>
</dbReference>
<accession>A0ABN6RKA1</accession>
<dbReference type="InterPro" id="IPR001845">
    <property type="entry name" value="HTH_ArsR_DNA-bd_dom"/>
</dbReference>
<dbReference type="InterPro" id="IPR011991">
    <property type="entry name" value="ArsR-like_HTH"/>
</dbReference>
<dbReference type="SMART" id="SM00418">
    <property type="entry name" value="HTH_ARSR"/>
    <property type="match status" value="1"/>
</dbReference>
<feature type="domain" description="HTH arsR-type" evidence="4">
    <location>
        <begin position="1"/>
        <end position="94"/>
    </location>
</feature>
<dbReference type="PROSITE" id="PS50987">
    <property type="entry name" value="HTH_ARSR_2"/>
    <property type="match status" value="1"/>
</dbReference>
<dbReference type="EMBL" id="AP026560">
    <property type="protein sequence ID" value="BDP43149.1"/>
    <property type="molecule type" value="Genomic_DNA"/>
</dbReference>
<dbReference type="PANTHER" id="PTHR43132:SF2">
    <property type="entry name" value="ARSENICAL RESISTANCE OPERON REPRESSOR ARSR-RELATED"/>
    <property type="match status" value="1"/>
</dbReference>
<dbReference type="SUPFAM" id="SSF46785">
    <property type="entry name" value="Winged helix' DNA-binding domain"/>
    <property type="match status" value="1"/>
</dbReference>
<keyword evidence="1" id="KW-0805">Transcription regulation</keyword>
<dbReference type="PANTHER" id="PTHR43132">
    <property type="entry name" value="ARSENICAL RESISTANCE OPERON REPRESSOR ARSR-RELATED"/>
    <property type="match status" value="1"/>
</dbReference>
<name>A0ABN6RKA1_9DEIO</name>
<reference evidence="5" key="1">
    <citation type="submission" date="2022-07" db="EMBL/GenBank/DDBJ databases">
        <title>Complete Genome Sequence of the Radioresistant Bacterium Deinococcus aetherius ST0316, Isolated from the Air Dust collected in Lower Stratosphere above Japan.</title>
        <authorList>
            <person name="Satoh K."/>
            <person name="Hagiwara K."/>
            <person name="Katsumata K."/>
            <person name="Kubo A."/>
            <person name="Yokobori S."/>
            <person name="Yamagishi A."/>
            <person name="Oono Y."/>
            <person name="Narumi I."/>
        </authorList>
    </citation>
    <scope>NUCLEOTIDE SEQUENCE</scope>
    <source>
        <strain evidence="5">ST0316</strain>
    </source>
</reference>